<accession>A0ABR1IQV7</accession>
<evidence type="ECO:0000313" key="4">
    <source>
        <dbReference type="Proteomes" id="UP001498398"/>
    </source>
</evidence>
<gene>
    <name evidence="3" type="primary">HSPA8</name>
    <name evidence="3" type="ORF">VKT23_019421</name>
</gene>
<sequence length="133" mass="14215">MLSLLPLSTSDSQCQVIKGAGTTSGLNVPRPCINEPTAAAFAYGLDIKVFGGWNVLIFNLRGGTFDVSLAIEEGLEVRATAGDMHLRTLTTVSSIILSRNSIGNTRKISTNACLHTACEGAEWYPIFCCPDLH</sequence>
<evidence type="ECO:0000256" key="1">
    <source>
        <dbReference type="ARBA" id="ARBA00022741"/>
    </source>
</evidence>
<dbReference type="Gene3D" id="3.30.420.40">
    <property type="match status" value="2"/>
</dbReference>
<evidence type="ECO:0000313" key="3">
    <source>
        <dbReference type="EMBL" id="KAK7435890.1"/>
    </source>
</evidence>
<evidence type="ECO:0000256" key="2">
    <source>
        <dbReference type="ARBA" id="ARBA00022840"/>
    </source>
</evidence>
<comment type="caution">
    <text evidence="3">The sequence shown here is derived from an EMBL/GenBank/DDBJ whole genome shotgun (WGS) entry which is preliminary data.</text>
</comment>
<organism evidence="3 4">
    <name type="scientific">Marasmiellus scandens</name>
    <dbReference type="NCBI Taxonomy" id="2682957"/>
    <lineage>
        <taxon>Eukaryota</taxon>
        <taxon>Fungi</taxon>
        <taxon>Dikarya</taxon>
        <taxon>Basidiomycota</taxon>
        <taxon>Agaricomycotina</taxon>
        <taxon>Agaricomycetes</taxon>
        <taxon>Agaricomycetidae</taxon>
        <taxon>Agaricales</taxon>
        <taxon>Marasmiineae</taxon>
        <taxon>Omphalotaceae</taxon>
        <taxon>Marasmiellus</taxon>
    </lineage>
</organism>
<keyword evidence="1" id="KW-0547">Nucleotide-binding</keyword>
<keyword evidence="4" id="KW-1185">Reference proteome</keyword>
<proteinExistence type="predicted"/>
<reference evidence="3 4" key="1">
    <citation type="submission" date="2024-01" db="EMBL/GenBank/DDBJ databases">
        <title>A draft genome for the cacao thread blight pathogen Marasmiellus scandens.</title>
        <authorList>
            <person name="Baruah I.K."/>
            <person name="Leung J."/>
            <person name="Bukari Y."/>
            <person name="Amoako-Attah I."/>
            <person name="Meinhardt L.W."/>
            <person name="Bailey B.A."/>
            <person name="Cohen S.P."/>
        </authorList>
    </citation>
    <scope>NUCLEOTIDE SEQUENCE [LARGE SCALE GENOMIC DNA]</scope>
    <source>
        <strain evidence="3 4">GH-19</strain>
    </source>
</reference>
<dbReference type="EMBL" id="JBANRG010000101">
    <property type="protein sequence ID" value="KAK7435890.1"/>
    <property type="molecule type" value="Genomic_DNA"/>
</dbReference>
<dbReference type="SUPFAM" id="SSF53067">
    <property type="entry name" value="Actin-like ATPase domain"/>
    <property type="match status" value="1"/>
</dbReference>
<dbReference type="Proteomes" id="UP001498398">
    <property type="component" value="Unassembled WGS sequence"/>
</dbReference>
<dbReference type="Pfam" id="PF00012">
    <property type="entry name" value="HSP70"/>
    <property type="match status" value="1"/>
</dbReference>
<keyword evidence="3" id="KW-0346">Stress response</keyword>
<dbReference type="PANTHER" id="PTHR19375">
    <property type="entry name" value="HEAT SHOCK PROTEIN 70KDA"/>
    <property type="match status" value="1"/>
</dbReference>
<dbReference type="InterPro" id="IPR043129">
    <property type="entry name" value="ATPase_NBD"/>
</dbReference>
<dbReference type="InterPro" id="IPR013126">
    <property type="entry name" value="Hsp_70_fam"/>
</dbReference>
<protein>
    <submittedName>
        <fullName evidence="3">Heat shock cognate 71 kDa protein</fullName>
    </submittedName>
</protein>
<keyword evidence="2" id="KW-0067">ATP-binding</keyword>
<name>A0ABR1IQV7_9AGAR</name>